<protein>
    <submittedName>
        <fullName evidence="1">Uncharacterized protein</fullName>
    </submittedName>
</protein>
<reference evidence="1" key="2">
    <citation type="journal article" date="2015" name="Fish Shellfish Immunol.">
        <title>Early steps in the European eel (Anguilla anguilla)-Vibrio vulnificus interaction in the gills: Role of the RtxA13 toxin.</title>
        <authorList>
            <person name="Callol A."/>
            <person name="Pajuelo D."/>
            <person name="Ebbesson L."/>
            <person name="Teles M."/>
            <person name="MacKenzie S."/>
            <person name="Amaro C."/>
        </authorList>
    </citation>
    <scope>NUCLEOTIDE SEQUENCE</scope>
</reference>
<proteinExistence type="predicted"/>
<sequence length="63" mass="7107">MGNMFGVIALLQDEAPAEEVGEMSYYTARRNLLVHFRNQPTAAVLCYIINKDEWACFRSSHAG</sequence>
<evidence type="ECO:0000313" key="1">
    <source>
        <dbReference type="EMBL" id="JAH77807.1"/>
    </source>
</evidence>
<accession>A0A0E9VIC4</accession>
<name>A0A0E9VIC4_ANGAN</name>
<reference evidence="1" key="1">
    <citation type="submission" date="2014-11" db="EMBL/GenBank/DDBJ databases">
        <authorList>
            <person name="Amaro Gonzalez C."/>
        </authorList>
    </citation>
    <scope>NUCLEOTIDE SEQUENCE</scope>
</reference>
<dbReference type="EMBL" id="GBXM01030770">
    <property type="protein sequence ID" value="JAH77807.1"/>
    <property type="molecule type" value="Transcribed_RNA"/>
</dbReference>
<organism evidence="1">
    <name type="scientific">Anguilla anguilla</name>
    <name type="common">European freshwater eel</name>
    <name type="synonym">Muraena anguilla</name>
    <dbReference type="NCBI Taxonomy" id="7936"/>
    <lineage>
        <taxon>Eukaryota</taxon>
        <taxon>Metazoa</taxon>
        <taxon>Chordata</taxon>
        <taxon>Craniata</taxon>
        <taxon>Vertebrata</taxon>
        <taxon>Euteleostomi</taxon>
        <taxon>Actinopterygii</taxon>
        <taxon>Neopterygii</taxon>
        <taxon>Teleostei</taxon>
        <taxon>Anguilliformes</taxon>
        <taxon>Anguillidae</taxon>
        <taxon>Anguilla</taxon>
    </lineage>
</organism>
<dbReference type="AlphaFoldDB" id="A0A0E9VIC4"/>